<evidence type="ECO:0000313" key="4">
    <source>
        <dbReference type="EMBL" id="MBB3928168.1"/>
    </source>
</evidence>
<protein>
    <submittedName>
        <fullName evidence="4">Ribosomal-protein-alanine N-acetyltransferase</fullName>
        <ecNumber evidence="4">2.3.1.267</ecNumber>
    </submittedName>
</protein>
<dbReference type="EMBL" id="JACIDT010000020">
    <property type="protein sequence ID" value="MBB3928168.1"/>
    <property type="molecule type" value="Genomic_DNA"/>
</dbReference>
<dbReference type="Gene3D" id="3.40.630.30">
    <property type="match status" value="1"/>
</dbReference>
<name>A0A7W6FRN1_9SPHN</name>
<evidence type="ECO:0000259" key="3">
    <source>
        <dbReference type="PROSITE" id="PS51186"/>
    </source>
</evidence>
<dbReference type="Proteomes" id="UP000571950">
    <property type="component" value="Unassembled WGS sequence"/>
</dbReference>
<dbReference type="SUPFAM" id="SSF55729">
    <property type="entry name" value="Acyl-CoA N-acyltransferases (Nat)"/>
    <property type="match status" value="1"/>
</dbReference>
<organism evidence="4 5">
    <name type="scientific">Sphingobium jiangsuense</name>
    <dbReference type="NCBI Taxonomy" id="870476"/>
    <lineage>
        <taxon>Bacteria</taxon>
        <taxon>Pseudomonadati</taxon>
        <taxon>Pseudomonadota</taxon>
        <taxon>Alphaproteobacteria</taxon>
        <taxon>Sphingomonadales</taxon>
        <taxon>Sphingomonadaceae</taxon>
        <taxon>Sphingobium</taxon>
    </lineage>
</organism>
<evidence type="ECO:0000256" key="1">
    <source>
        <dbReference type="ARBA" id="ARBA00022679"/>
    </source>
</evidence>
<feature type="domain" description="N-acetyltransferase" evidence="3">
    <location>
        <begin position="9"/>
        <end position="158"/>
    </location>
</feature>
<keyword evidence="2 4" id="KW-0012">Acyltransferase</keyword>
<dbReference type="CDD" id="cd04301">
    <property type="entry name" value="NAT_SF"/>
    <property type="match status" value="1"/>
</dbReference>
<dbReference type="AlphaFoldDB" id="A0A7W6FRN1"/>
<dbReference type="RefSeq" id="WP_188073462.1">
    <property type="nucleotide sequence ID" value="NZ_BSPS01000085.1"/>
</dbReference>
<gene>
    <name evidence="4" type="ORF">GGR43_003910</name>
</gene>
<evidence type="ECO:0000313" key="5">
    <source>
        <dbReference type="Proteomes" id="UP000571950"/>
    </source>
</evidence>
<sequence>MSENISQALRILAYTYPDHRAEAAASAIMRNAFSPAYGEAWTPAQLSSFMRLTGVRLSFACLDNAHLGFALTRYVLDEAELLLIATDPRWQSRGIGQFLLQDCVNHARKSRISAIHLEVRCNNQAIEFYLRNGFEQVHRRPAYYKGDDGTYYDALSFRLSLD</sequence>
<reference evidence="4 5" key="1">
    <citation type="submission" date="2020-08" db="EMBL/GenBank/DDBJ databases">
        <title>Genomic Encyclopedia of Type Strains, Phase IV (KMG-IV): sequencing the most valuable type-strain genomes for metagenomic binning, comparative biology and taxonomic classification.</title>
        <authorList>
            <person name="Goeker M."/>
        </authorList>
    </citation>
    <scope>NUCLEOTIDE SEQUENCE [LARGE SCALE GENOMIC DNA]</scope>
    <source>
        <strain evidence="4 5">DSM 26189</strain>
    </source>
</reference>
<evidence type="ECO:0000256" key="2">
    <source>
        <dbReference type="ARBA" id="ARBA00023315"/>
    </source>
</evidence>
<dbReference type="PROSITE" id="PS51186">
    <property type="entry name" value="GNAT"/>
    <property type="match status" value="1"/>
</dbReference>
<keyword evidence="5" id="KW-1185">Reference proteome</keyword>
<dbReference type="EC" id="2.3.1.267" evidence="4"/>
<dbReference type="InterPro" id="IPR000182">
    <property type="entry name" value="GNAT_dom"/>
</dbReference>
<comment type="caution">
    <text evidence="4">The sequence shown here is derived from an EMBL/GenBank/DDBJ whole genome shotgun (WGS) entry which is preliminary data.</text>
</comment>
<dbReference type="GO" id="GO:0008999">
    <property type="term" value="F:protein-N-terminal-alanine acetyltransferase activity"/>
    <property type="evidence" value="ECO:0007669"/>
    <property type="project" value="UniProtKB-EC"/>
</dbReference>
<dbReference type="InterPro" id="IPR050680">
    <property type="entry name" value="YpeA/RimI_acetyltransf"/>
</dbReference>
<dbReference type="Pfam" id="PF00583">
    <property type="entry name" value="Acetyltransf_1"/>
    <property type="match status" value="1"/>
</dbReference>
<dbReference type="InterPro" id="IPR016181">
    <property type="entry name" value="Acyl_CoA_acyltransferase"/>
</dbReference>
<proteinExistence type="predicted"/>
<accession>A0A7W6FRN1</accession>
<keyword evidence="1 4" id="KW-0808">Transferase</keyword>
<dbReference type="PANTHER" id="PTHR43420">
    <property type="entry name" value="ACETYLTRANSFERASE"/>
    <property type="match status" value="1"/>
</dbReference>